<dbReference type="Gene3D" id="4.10.1250.10">
    <property type="entry name" value="Aminomethyltransferase fragment"/>
    <property type="match status" value="1"/>
</dbReference>
<dbReference type="GO" id="GO:0005960">
    <property type="term" value="C:glycine cleavage complex"/>
    <property type="evidence" value="ECO:0007669"/>
    <property type="project" value="InterPro"/>
</dbReference>
<evidence type="ECO:0000256" key="3">
    <source>
        <dbReference type="ARBA" id="ARBA00022576"/>
    </source>
</evidence>
<dbReference type="EMBL" id="CP037423">
    <property type="protein sequence ID" value="QDV46962.1"/>
    <property type="molecule type" value="Genomic_DNA"/>
</dbReference>
<dbReference type="HAMAP" id="MF_00259">
    <property type="entry name" value="GcvT"/>
    <property type="match status" value="1"/>
</dbReference>
<comment type="function">
    <text evidence="7">The glycine cleavage system catalyzes the degradation of glycine.</text>
</comment>
<dbReference type="PANTHER" id="PTHR43757:SF2">
    <property type="entry name" value="AMINOMETHYLTRANSFERASE, MITOCHONDRIAL"/>
    <property type="match status" value="1"/>
</dbReference>
<proteinExistence type="inferred from homology"/>
<dbReference type="EC" id="2.1.2.10" evidence="2 7"/>
<evidence type="ECO:0000313" key="12">
    <source>
        <dbReference type="Proteomes" id="UP000319004"/>
    </source>
</evidence>
<dbReference type="InterPro" id="IPR006223">
    <property type="entry name" value="GcvT"/>
</dbReference>
<feature type="domain" description="GCVT N-terminal" evidence="9">
    <location>
        <begin position="18"/>
        <end position="276"/>
    </location>
</feature>
<dbReference type="Pfam" id="PF01571">
    <property type="entry name" value="GCV_T"/>
    <property type="match status" value="1"/>
</dbReference>
<dbReference type="KEGG" id="snep:Enr13x_68710"/>
<evidence type="ECO:0000259" key="9">
    <source>
        <dbReference type="Pfam" id="PF01571"/>
    </source>
</evidence>
<dbReference type="Pfam" id="PF08669">
    <property type="entry name" value="GCV_T_C"/>
    <property type="match status" value="1"/>
</dbReference>
<name>A0A518I1G2_9BACT</name>
<dbReference type="GO" id="GO:0005829">
    <property type="term" value="C:cytosol"/>
    <property type="evidence" value="ECO:0007669"/>
    <property type="project" value="TreeGrafter"/>
</dbReference>
<dbReference type="PANTHER" id="PTHR43757">
    <property type="entry name" value="AMINOMETHYLTRANSFERASE"/>
    <property type="match status" value="1"/>
</dbReference>
<feature type="binding site" evidence="8">
    <location>
        <position position="210"/>
    </location>
    <ligand>
        <name>substrate</name>
    </ligand>
</feature>
<evidence type="ECO:0000256" key="2">
    <source>
        <dbReference type="ARBA" id="ARBA00012616"/>
    </source>
</evidence>
<evidence type="ECO:0000256" key="4">
    <source>
        <dbReference type="ARBA" id="ARBA00022679"/>
    </source>
</evidence>
<dbReference type="InterPro" id="IPR006222">
    <property type="entry name" value="GCVT_N"/>
</dbReference>
<evidence type="ECO:0000256" key="8">
    <source>
        <dbReference type="PIRSR" id="PIRSR006487-1"/>
    </source>
</evidence>
<evidence type="ECO:0000256" key="7">
    <source>
        <dbReference type="HAMAP-Rule" id="MF_00259"/>
    </source>
</evidence>
<keyword evidence="12" id="KW-1185">Reference proteome</keyword>
<feature type="domain" description="Aminomethyltransferase C-terminal" evidence="10">
    <location>
        <begin position="296"/>
        <end position="373"/>
    </location>
</feature>
<comment type="similarity">
    <text evidence="1 7">Belongs to the GcvT family.</text>
</comment>
<dbReference type="NCBIfam" id="TIGR00528">
    <property type="entry name" value="gcvT"/>
    <property type="match status" value="1"/>
</dbReference>
<dbReference type="PIRSF" id="PIRSF006487">
    <property type="entry name" value="GcvT"/>
    <property type="match status" value="1"/>
</dbReference>
<dbReference type="GO" id="GO:0004047">
    <property type="term" value="F:aminomethyltransferase activity"/>
    <property type="evidence" value="ECO:0007669"/>
    <property type="project" value="UniProtKB-UniRule"/>
</dbReference>
<dbReference type="AlphaFoldDB" id="A0A518I1G2"/>
<dbReference type="GO" id="GO:0008483">
    <property type="term" value="F:transaminase activity"/>
    <property type="evidence" value="ECO:0007669"/>
    <property type="project" value="UniProtKB-KW"/>
</dbReference>
<accession>A0A518I1G2</accession>
<protein>
    <recommendedName>
        <fullName evidence="2 7">Aminomethyltransferase</fullName>
        <ecNumber evidence="2 7">2.1.2.10</ecNumber>
    </recommendedName>
    <alternativeName>
        <fullName evidence="5 7">Glycine cleavage system T protein</fullName>
    </alternativeName>
</protein>
<dbReference type="Gene3D" id="2.40.30.110">
    <property type="entry name" value="Aminomethyltransferase beta-barrel domains"/>
    <property type="match status" value="1"/>
</dbReference>
<dbReference type="SUPFAM" id="SSF103025">
    <property type="entry name" value="Folate-binding domain"/>
    <property type="match status" value="1"/>
</dbReference>
<evidence type="ECO:0000259" key="10">
    <source>
        <dbReference type="Pfam" id="PF08669"/>
    </source>
</evidence>
<dbReference type="GO" id="GO:0019464">
    <property type="term" value="P:glycine decarboxylation via glycine cleavage system"/>
    <property type="evidence" value="ECO:0007669"/>
    <property type="project" value="UniProtKB-UniRule"/>
</dbReference>
<dbReference type="InterPro" id="IPR022903">
    <property type="entry name" value="GcvT_bac"/>
</dbReference>
<comment type="subunit">
    <text evidence="7">The glycine cleavage system is composed of four proteins: P, T, L and H.</text>
</comment>
<dbReference type="InterPro" id="IPR028896">
    <property type="entry name" value="GcvT/YgfZ/DmdA"/>
</dbReference>
<dbReference type="InterPro" id="IPR027266">
    <property type="entry name" value="TrmE/GcvT-like"/>
</dbReference>
<dbReference type="SUPFAM" id="SSF101790">
    <property type="entry name" value="Aminomethyltransferase beta-barrel domain"/>
    <property type="match status" value="1"/>
</dbReference>
<sequence length="378" mass="41419">MSQADPSSQTYSQTPLDGWHRSAGAKMVPFAGYEMPIQYESIVSEHQACRNAAALFDVSHMGRLRFDGDGSEALLDRLLTRRVTDLPIGGVRYGMICNQDGGILDDVLVSHLKTPSESRYHLLVVNASNRAKIVEWIKPHLDDFPKVTFSDRTELTAMIAVQGPLAMETCKRLFTFDPSRLKYYQARITDQFSKPVIVSRTGYTGEDGFELVVRAEEATRVWENVLLAGRDAGFAPAGLGARDTLRMEAAMPLYGHELDETVDPVSAGLNFACNLEDRDFIGRDAIAAVKSAGPRRVRIGLLPGGRRPAREGCDVLSADGQVIGKITSGGPSPTLGHPIAMAMVDAEHATAPEFEIDIRGKRSPATRTKLPFYRRAKS</sequence>
<evidence type="ECO:0000256" key="6">
    <source>
        <dbReference type="ARBA" id="ARBA00047665"/>
    </source>
</evidence>
<comment type="catalytic activity">
    <reaction evidence="6 7">
        <text>N(6)-[(R)-S(8)-aminomethyldihydrolipoyl]-L-lysyl-[protein] + (6S)-5,6,7,8-tetrahydrofolate = N(6)-[(R)-dihydrolipoyl]-L-lysyl-[protein] + (6R)-5,10-methylene-5,6,7,8-tetrahydrofolate + NH4(+)</text>
        <dbReference type="Rhea" id="RHEA:16945"/>
        <dbReference type="Rhea" id="RHEA-COMP:10475"/>
        <dbReference type="Rhea" id="RHEA-COMP:10492"/>
        <dbReference type="ChEBI" id="CHEBI:15636"/>
        <dbReference type="ChEBI" id="CHEBI:28938"/>
        <dbReference type="ChEBI" id="CHEBI:57453"/>
        <dbReference type="ChEBI" id="CHEBI:83100"/>
        <dbReference type="ChEBI" id="CHEBI:83143"/>
        <dbReference type="EC" id="2.1.2.10"/>
    </reaction>
</comment>
<dbReference type="Gene3D" id="3.30.1360.120">
    <property type="entry name" value="Probable tRNA modification gtpase trme, domain 1"/>
    <property type="match status" value="1"/>
</dbReference>
<gene>
    <name evidence="7 11" type="primary">gcvT</name>
    <name evidence="11" type="ORF">Enr13x_68710</name>
</gene>
<dbReference type="Proteomes" id="UP000319004">
    <property type="component" value="Chromosome"/>
</dbReference>
<organism evidence="11 12">
    <name type="scientific">Stieleria neptunia</name>
    <dbReference type="NCBI Taxonomy" id="2527979"/>
    <lineage>
        <taxon>Bacteria</taxon>
        <taxon>Pseudomonadati</taxon>
        <taxon>Planctomycetota</taxon>
        <taxon>Planctomycetia</taxon>
        <taxon>Pirellulales</taxon>
        <taxon>Pirellulaceae</taxon>
        <taxon>Stieleria</taxon>
    </lineage>
</organism>
<dbReference type="NCBIfam" id="NF001567">
    <property type="entry name" value="PRK00389.1"/>
    <property type="match status" value="1"/>
</dbReference>
<reference evidence="11 12" key="1">
    <citation type="submission" date="2019-03" db="EMBL/GenBank/DDBJ databases">
        <title>Deep-cultivation of Planctomycetes and their phenomic and genomic characterization uncovers novel biology.</title>
        <authorList>
            <person name="Wiegand S."/>
            <person name="Jogler M."/>
            <person name="Boedeker C."/>
            <person name="Pinto D."/>
            <person name="Vollmers J."/>
            <person name="Rivas-Marin E."/>
            <person name="Kohn T."/>
            <person name="Peeters S.H."/>
            <person name="Heuer A."/>
            <person name="Rast P."/>
            <person name="Oberbeckmann S."/>
            <person name="Bunk B."/>
            <person name="Jeske O."/>
            <person name="Meyerdierks A."/>
            <person name="Storesund J.E."/>
            <person name="Kallscheuer N."/>
            <person name="Luecker S."/>
            <person name="Lage O.M."/>
            <person name="Pohl T."/>
            <person name="Merkel B.J."/>
            <person name="Hornburger P."/>
            <person name="Mueller R.-W."/>
            <person name="Bruemmer F."/>
            <person name="Labrenz M."/>
            <person name="Spormann A.M."/>
            <person name="Op den Camp H."/>
            <person name="Overmann J."/>
            <person name="Amann R."/>
            <person name="Jetten M.S.M."/>
            <person name="Mascher T."/>
            <person name="Medema M.H."/>
            <person name="Devos D.P."/>
            <person name="Kaster A.-K."/>
            <person name="Ovreas L."/>
            <person name="Rohde M."/>
            <person name="Galperin M.Y."/>
            <person name="Jogler C."/>
        </authorList>
    </citation>
    <scope>NUCLEOTIDE SEQUENCE [LARGE SCALE GENOMIC DNA]</scope>
    <source>
        <strain evidence="11 12">Enr13</strain>
    </source>
</reference>
<keyword evidence="3 7" id="KW-0032">Aminotransferase</keyword>
<evidence type="ECO:0000256" key="1">
    <source>
        <dbReference type="ARBA" id="ARBA00008609"/>
    </source>
</evidence>
<evidence type="ECO:0000313" key="11">
    <source>
        <dbReference type="EMBL" id="QDV46962.1"/>
    </source>
</evidence>
<dbReference type="OrthoDB" id="9774591at2"/>
<dbReference type="RefSeq" id="WP_145391073.1">
    <property type="nucleotide sequence ID" value="NZ_CP037423.1"/>
</dbReference>
<keyword evidence="4 7" id="KW-0808">Transferase</keyword>
<evidence type="ECO:0000256" key="5">
    <source>
        <dbReference type="ARBA" id="ARBA00031395"/>
    </source>
</evidence>
<dbReference type="FunFam" id="4.10.1250.10:FF:000001">
    <property type="entry name" value="Aminomethyltransferase"/>
    <property type="match status" value="1"/>
</dbReference>
<dbReference type="InterPro" id="IPR013977">
    <property type="entry name" value="GcvT_C"/>
</dbReference>
<dbReference type="InterPro" id="IPR029043">
    <property type="entry name" value="GcvT/YgfZ_C"/>
</dbReference>
<dbReference type="Gene3D" id="3.30.70.1400">
    <property type="entry name" value="Aminomethyltransferase beta-barrel domains"/>
    <property type="match status" value="1"/>
</dbReference>